<dbReference type="CDD" id="cd09077">
    <property type="entry name" value="R1-I-EN"/>
    <property type="match status" value="1"/>
</dbReference>
<dbReference type="Proteomes" id="UP001549921">
    <property type="component" value="Unassembled WGS sequence"/>
</dbReference>
<name>A0ABD0SWZ1_LOXSC</name>
<dbReference type="InterPro" id="IPR036691">
    <property type="entry name" value="Endo/exonu/phosph_ase_sf"/>
</dbReference>
<dbReference type="Pfam" id="PF14529">
    <property type="entry name" value="Exo_endo_phos_2"/>
    <property type="match status" value="1"/>
</dbReference>
<reference evidence="2 3" key="1">
    <citation type="submission" date="2024-06" db="EMBL/GenBank/DDBJ databases">
        <title>A chromosome-level genome assembly of beet webworm, Loxostege sticticalis.</title>
        <authorList>
            <person name="Zhang Y."/>
        </authorList>
    </citation>
    <scope>NUCLEOTIDE SEQUENCE [LARGE SCALE GENOMIC DNA]</scope>
    <source>
        <strain evidence="2">AQ028</strain>
        <tissue evidence="2">Male pupae</tissue>
    </source>
</reference>
<evidence type="ECO:0000259" key="1">
    <source>
        <dbReference type="Pfam" id="PF14529"/>
    </source>
</evidence>
<dbReference type="InterPro" id="IPR005135">
    <property type="entry name" value="Endo/exonuclease/phosphatase"/>
</dbReference>
<dbReference type="AlphaFoldDB" id="A0ABD0SWZ1"/>
<feature type="domain" description="Endonuclease/exonuclease/phosphatase" evidence="1">
    <location>
        <begin position="84"/>
        <end position="204"/>
    </location>
</feature>
<proteinExistence type="predicted"/>
<dbReference type="SUPFAM" id="SSF56219">
    <property type="entry name" value="DNase I-like"/>
    <property type="match status" value="1"/>
</dbReference>
<evidence type="ECO:0000313" key="2">
    <source>
        <dbReference type="EMBL" id="KAL0830145.1"/>
    </source>
</evidence>
<sequence>MALRVLQANINHSTMGQDLLLQHIVEWSIDVAIVSEPYWVPTDRETWIADTAGLVVVITTGALLPVLVARGEGWVAIKLRGMLLVGVYSPSGRRSAELEVALDRMGVVIQQSPLPVLAAGDFHDANAKSTAWGSRLTDVYGDILLEWATVMGLCVCNVGTVATCVRPQGESLVDITFASPAVASRVRDWRVLVLVESGSDHRYVRFDIASANTGTNPNPARSNCPALPRWKVRSLDQDSLKAAALVKTWLPAQSGPVQVDQEAEWLREAMTDVCDAAMPRSRPLPPRRHVYWWSEDIAELRRACIAARRES</sequence>
<organism evidence="2 3">
    <name type="scientific">Loxostege sticticalis</name>
    <name type="common">Beet webworm moth</name>
    <dbReference type="NCBI Taxonomy" id="481309"/>
    <lineage>
        <taxon>Eukaryota</taxon>
        <taxon>Metazoa</taxon>
        <taxon>Ecdysozoa</taxon>
        <taxon>Arthropoda</taxon>
        <taxon>Hexapoda</taxon>
        <taxon>Insecta</taxon>
        <taxon>Pterygota</taxon>
        <taxon>Neoptera</taxon>
        <taxon>Endopterygota</taxon>
        <taxon>Lepidoptera</taxon>
        <taxon>Glossata</taxon>
        <taxon>Ditrysia</taxon>
        <taxon>Pyraloidea</taxon>
        <taxon>Crambidae</taxon>
        <taxon>Pyraustinae</taxon>
        <taxon>Loxostege</taxon>
    </lineage>
</organism>
<dbReference type="Gene3D" id="3.60.10.10">
    <property type="entry name" value="Endonuclease/exonuclease/phosphatase"/>
    <property type="match status" value="1"/>
</dbReference>
<protein>
    <recommendedName>
        <fullName evidence="1">Endonuclease/exonuclease/phosphatase domain-containing protein</fullName>
    </recommendedName>
</protein>
<gene>
    <name evidence="2" type="ORF">ABMA28_003602</name>
</gene>
<accession>A0ABD0SWZ1</accession>
<evidence type="ECO:0000313" key="3">
    <source>
        <dbReference type="Proteomes" id="UP001549921"/>
    </source>
</evidence>
<dbReference type="EMBL" id="JBEDNZ010000014">
    <property type="protein sequence ID" value="KAL0830145.1"/>
    <property type="molecule type" value="Genomic_DNA"/>
</dbReference>
<comment type="caution">
    <text evidence="2">The sequence shown here is derived from an EMBL/GenBank/DDBJ whole genome shotgun (WGS) entry which is preliminary data.</text>
</comment>